<keyword evidence="6" id="KW-0482">Metalloprotease</keyword>
<evidence type="ECO:0000313" key="9">
    <source>
        <dbReference type="EMBL" id="CAB4738421.1"/>
    </source>
</evidence>
<dbReference type="SUPFAM" id="SSF53187">
    <property type="entry name" value="Zn-dependent exopeptidases"/>
    <property type="match status" value="1"/>
</dbReference>
<dbReference type="Pfam" id="PF00246">
    <property type="entry name" value="Peptidase_M14"/>
    <property type="match status" value="1"/>
</dbReference>
<gene>
    <name evidence="9" type="ORF">UFOPK2658_02135</name>
</gene>
<feature type="region of interest" description="Disordered" evidence="7">
    <location>
        <begin position="41"/>
        <end position="69"/>
    </location>
</feature>
<dbReference type="GO" id="GO:0004181">
    <property type="term" value="F:metallocarboxypeptidase activity"/>
    <property type="evidence" value="ECO:0007669"/>
    <property type="project" value="InterPro"/>
</dbReference>
<keyword evidence="4" id="KW-0378">Hydrolase</keyword>
<dbReference type="CDD" id="cd00596">
    <property type="entry name" value="Peptidase_M14_like"/>
    <property type="match status" value="1"/>
</dbReference>
<protein>
    <submittedName>
        <fullName evidence="9">Unannotated protein</fullName>
    </submittedName>
</protein>
<evidence type="ECO:0000256" key="1">
    <source>
        <dbReference type="ARBA" id="ARBA00001947"/>
    </source>
</evidence>
<evidence type="ECO:0000256" key="7">
    <source>
        <dbReference type="SAM" id="MobiDB-lite"/>
    </source>
</evidence>
<dbReference type="PANTHER" id="PTHR11705:SF143">
    <property type="entry name" value="SLL0236 PROTEIN"/>
    <property type="match status" value="1"/>
</dbReference>
<name>A0A6J6SU05_9ZZZZ</name>
<dbReference type="SMART" id="SM00631">
    <property type="entry name" value="Zn_pept"/>
    <property type="match status" value="1"/>
</dbReference>
<dbReference type="PROSITE" id="PS51257">
    <property type="entry name" value="PROKAR_LIPOPROTEIN"/>
    <property type="match status" value="1"/>
</dbReference>
<proteinExistence type="inferred from homology"/>
<evidence type="ECO:0000256" key="5">
    <source>
        <dbReference type="ARBA" id="ARBA00022833"/>
    </source>
</evidence>
<feature type="compositionally biased region" description="Low complexity" evidence="7">
    <location>
        <begin position="44"/>
        <end position="69"/>
    </location>
</feature>
<dbReference type="InterPro" id="IPR000834">
    <property type="entry name" value="Peptidase_M14"/>
</dbReference>
<evidence type="ECO:0000256" key="6">
    <source>
        <dbReference type="ARBA" id="ARBA00023049"/>
    </source>
</evidence>
<dbReference type="GO" id="GO:0006508">
    <property type="term" value="P:proteolysis"/>
    <property type="evidence" value="ECO:0007669"/>
    <property type="project" value="UniProtKB-KW"/>
</dbReference>
<dbReference type="Gene3D" id="3.40.630.10">
    <property type="entry name" value="Zn peptidases"/>
    <property type="match status" value="1"/>
</dbReference>
<evidence type="ECO:0000256" key="3">
    <source>
        <dbReference type="ARBA" id="ARBA00022670"/>
    </source>
</evidence>
<evidence type="ECO:0000256" key="2">
    <source>
        <dbReference type="ARBA" id="ARBA00005988"/>
    </source>
</evidence>
<keyword evidence="5" id="KW-0862">Zinc</keyword>
<dbReference type="PANTHER" id="PTHR11705">
    <property type="entry name" value="PROTEASE FAMILY M14 CARBOXYPEPTIDASE A,B"/>
    <property type="match status" value="1"/>
</dbReference>
<accession>A0A6J6SU05</accession>
<dbReference type="PROSITE" id="PS52035">
    <property type="entry name" value="PEPTIDASE_M14"/>
    <property type="match status" value="1"/>
</dbReference>
<comment type="similarity">
    <text evidence="2">Belongs to the peptidase M14 family.</text>
</comment>
<dbReference type="GO" id="GO:0008270">
    <property type="term" value="F:zinc ion binding"/>
    <property type="evidence" value="ECO:0007669"/>
    <property type="project" value="InterPro"/>
</dbReference>
<evidence type="ECO:0000256" key="4">
    <source>
        <dbReference type="ARBA" id="ARBA00022801"/>
    </source>
</evidence>
<reference evidence="9" key="1">
    <citation type="submission" date="2020-05" db="EMBL/GenBank/DDBJ databases">
        <authorList>
            <person name="Chiriac C."/>
            <person name="Salcher M."/>
            <person name="Ghai R."/>
            <person name="Kavagutti S V."/>
        </authorList>
    </citation>
    <scope>NUCLEOTIDE SEQUENCE</scope>
</reference>
<sequence>MNSVRKVQVGLVLAVCAATIVAGCSGTDSVNPPMTEAPQLSIATTTTSTTTTSTTSTTTSTTTTLPPTELTTSIGSSVQGQPIDVIHRVDIPGAQLPVDDLNRVVVLVVGVIHGDEQAGLDVIRELRAMSPSEIPANVDLWLLPAINPDGVALNQRHNANQVDLNRNFPYKWGIIAAPGNWEYSGPSAASEPETQAMVEFVKYLRPDMTVWFHQDEFSIAPSTGTDGLLRREYARLTGLPLKGVPGGTYTGVAATWQRKTFTDDTAFIVELGPTLADGEALTHARAILSVVSLLP</sequence>
<evidence type="ECO:0000259" key="8">
    <source>
        <dbReference type="PROSITE" id="PS52035"/>
    </source>
</evidence>
<comment type="cofactor">
    <cofactor evidence="1">
        <name>Zn(2+)</name>
        <dbReference type="ChEBI" id="CHEBI:29105"/>
    </cofactor>
</comment>
<feature type="domain" description="Peptidase M14" evidence="8">
    <location>
        <begin position="48"/>
        <end position="295"/>
    </location>
</feature>
<dbReference type="EMBL" id="CAEZYH010000202">
    <property type="protein sequence ID" value="CAB4738421.1"/>
    <property type="molecule type" value="Genomic_DNA"/>
</dbReference>
<keyword evidence="3" id="KW-0645">Protease</keyword>
<dbReference type="GO" id="GO:0005615">
    <property type="term" value="C:extracellular space"/>
    <property type="evidence" value="ECO:0007669"/>
    <property type="project" value="TreeGrafter"/>
</dbReference>
<organism evidence="9">
    <name type="scientific">freshwater metagenome</name>
    <dbReference type="NCBI Taxonomy" id="449393"/>
    <lineage>
        <taxon>unclassified sequences</taxon>
        <taxon>metagenomes</taxon>
        <taxon>ecological metagenomes</taxon>
    </lineage>
</organism>
<dbReference type="AlphaFoldDB" id="A0A6J6SU05"/>